<dbReference type="GO" id="GO:0005886">
    <property type="term" value="C:plasma membrane"/>
    <property type="evidence" value="ECO:0007669"/>
    <property type="project" value="TreeGrafter"/>
</dbReference>
<protein>
    <submittedName>
        <fullName evidence="12">Guanylate cyclase soluble subunit beta</fullName>
    </submittedName>
</protein>
<dbReference type="InterPro" id="IPR011006">
    <property type="entry name" value="CheY-like_superfamily"/>
</dbReference>
<keyword evidence="3" id="KW-0547">Nucleotide-binding</keyword>
<accession>A0A061S867</accession>
<dbReference type="Gene3D" id="3.40.50.2300">
    <property type="match status" value="1"/>
</dbReference>
<feature type="modified residue" description="4-aspartylphosphate" evidence="7">
    <location>
        <position position="179"/>
    </location>
</feature>
<evidence type="ECO:0000256" key="4">
    <source>
        <dbReference type="ARBA" id="ARBA00022989"/>
    </source>
</evidence>
<sequence>MLLMWQIQHVEGPNEKVNNSSQVRIVTSGLKPKCKTLKTFRELQPSRQAPKSDKLRSRPVSELQRSSQGNLSRRASATREWLDEEARQGLLNLSHWYSNSGTSPRGSALDSATRIWSSQLEDIEILCVDDNAVDRAILKKLLKKHGLLLTCEASGESALQRLSARRQDGVNFPSLVIMDLFMSGMSGIETAREIRRLYPLSALPVIFLSGEEDPTVIGQALDAGGNDYIAKPFTEEELLARIRVQLHMLEFWQAKVRLARDSKLLKEILPSTVIDRLHGGERRIADSLDDVTVLFSDIVGFTDLAGSVPTTAVVEMLDKLFRTFDELTEAHCVYKVETIGDAYMVVAGLDAGSRVNHAERALNMARDMIAAAGKVTRPDGSALQIRIGLHSGPAYAGVVGTKRPRFCLFGDTVNVASRMESTSFPQCIHVSSAARDRYFSQASGGSSAVGFVDLGLQEIKGKGLMRTWVAKEGGWKKVCMPVSSLMRGQIAPPHALRDDSCDGLRCDAVARQEAVQS</sequence>
<keyword evidence="7" id="KW-0597">Phosphoprotein</keyword>
<dbReference type="GO" id="GO:0001653">
    <property type="term" value="F:peptide receptor activity"/>
    <property type="evidence" value="ECO:0007669"/>
    <property type="project" value="TreeGrafter"/>
</dbReference>
<evidence type="ECO:0000256" key="9">
    <source>
        <dbReference type="SAM" id="MobiDB-lite"/>
    </source>
</evidence>
<keyword evidence="5" id="KW-0472">Membrane</keyword>
<keyword evidence="6 8" id="KW-0456">Lyase</keyword>
<proteinExistence type="inferred from homology"/>
<evidence type="ECO:0000259" key="10">
    <source>
        <dbReference type="PROSITE" id="PS50110"/>
    </source>
</evidence>
<organism evidence="12">
    <name type="scientific">Tetraselmis sp. GSL018</name>
    <dbReference type="NCBI Taxonomy" id="582737"/>
    <lineage>
        <taxon>Eukaryota</taxon>
        <taxon>Viridiplantae</taxon>
        <taxon>Chlorophyta</taxon>
        <taxon>core chlorophytes</taxon>
        <taxon>Chlorodendrophyceae</taxon>
        <taxon>Chlorodendrales</taxon>
        <taxon>Chlorodendraceae</taxon>
        <taxon>Tetraselmis</taxon>
    </lineage>
</organism>
<dbReference type="InterPro" id="IPR018297">
    <property type="entry name" value="A/G_cyclase_CS"/>
</dbReference>
<evidence type="ECO:0000256" key="1">
    <source>
        <dbReference type="ARBA" id="ARBA00004370"/>
    </source>
</evidence>
<dbReference type="PROSITE" id="PS50110">
    <property type="entry name" value="RESPONSE_REGULATORY"/>
    <property type="match status" value="1"/>
</dbReference>
<evidence type="ECO:0000256" key="5">
    <source>
        <dbReference type="ARBA" id="ARBA00023136"/>
    </source>
</evidence>
<evidence type="ECO:0000256" key="7">
    <source>
        <dbReference type="PROSITE-ProRule" id="PRU00169"/>
    </source>
</evidence>
<comment type="similarity">
    <text evidence="8">Belongs to the adenylyl cyclase class-4/guanylyl cyclase family.</text>
</comment>
<dbReference type="SMART" id="SM00448">
    <property type="entry name" value="REC"/>
    <property type="match status" value="1"/>
</dbReference>
<dbReference type="SMART" id="SM00044">
    <property type="entry name" value="CYCc"/>
    <property type="match status" value="1"/>
</dbReference>
<gene>
    <name evidence="12" type="primary">GUCY1B</name>
    <name evidence="12" type="ORF">TSPGSL018_13858</name>
</gene>
<evidence type="ECO:0000256" key="8">
    <source>
        <dbReference type="RuleBase" id="RU000405"/>
    </source>
</evidence>
<dbReference type="PANTHER" id="PTHR11920">
    <property type="entry name" value="GUANYLYL CYCLASE"/>
    <property type="match status" value="1"/>
</dbReference>
<name>A0A061S867_9CHLO</name>
<reference evidence="12" key="1">
    <citation type="submission" date="2014-05" db="EMBL/GenBank/DDBJ databases">
        <title>The transcriptome of the halophilic microalga Tetraselmis sp. GSL018 isolated from the Great Salt Lake, Utah.</title>
        <authorList>
            <person name="Jinkerson R.E."/>
            <person name="D'Adamo S."/>
            <person name="Posewitz M.C."/>
        </authorList>
    </citation>
    <scope>NUCLEOTIDE SEQUENCE</scope>
    <source>
        <strain evidence="12">GSL018</strain>
    </source>
</reference>
<dbReference type="CDD" id="cd17546">
    <property type="entry name" value="REC_hyHK_CKI1_RcsC-like"/>
    <property type="match status" value="1"/>
</dbReference>
<dbReference type="InterPro" id="IPR001054">
    <property type="entry name" value="A/G_cyclase"/>
</dbReference>
<dbReference type="Pfam" id="PF00211">
    <property type="entry name" value="Guanylate_cyc"/>
    <property type="match status" value="1"/>
</dbReference>
<dbReference type="Pfam" id="PF00072">
    <property type="entry name" value="Response_reg"/>
    <property type="match status" value="1"/>
</dbReference>
<evidence type="ECO:0000256" key="3">
    <source>
        <dbReference type="ARBA" id="ARBA00022741"/>
    </source>
</evidence>
<feature type="domain" description="Response regulatory" evidence="10">
    <location>
        <begin position="124"/>
        <end position="246"/>
    </location>
</feature>
<dbReference type="EMBL" id="GBEZ01006430">
    <property type="protein sequence ID" value="JAC78971.1"/>
    <property type="molecule type" value="Transcribed_RNA"/>
</dbReference>
<feature type="domain" description="Guanylate cyclase" evidence="11">
    <location>
        <begin position="292"/>
        <end position="420"/>
    </location>
</feature>
<dbReference type="GO" id="GO:0007168">
    <property type="term" value="P:receptor guanylyl cyclase signaling pathway"/>
    <property type="evidence" value="ECO:0007669"/>
    <property type="project" value="TreeGrafter"/>
</dbReference>
<dbReference type="AlphaFoldDB" id="A0A061S867"/>
<dbReference type="SUPFAM" id="SSF52172">
    <property type="entry name" value="CheY-like"/>
    <property type="match status" value="1"/>
</dbReference>
<dbReference type="GO" id="GO:0004383">
    <property type="term" value="F:guanylate cyclase activity"/>
    <property type="evidence" value="ECO:0007669"/>
    <property type="project" value="TreeGrafter"/>
</dbReference>
<dbReference type="GO" id="GO:0004016">
    <property type="term" value="F:adenylate cyclase activity"/>
    <property type="evidence" value="ECO:0007669"/>
    <property type="project" value="TreeGrafter"/>
</dbReference>
<dbReference type="SUPFAM" id="SSF55073">
    <property type="entry name" value="Nucleotide cyclase"/>
    <property type="match status" value="1"/>
</dbReference>
<dbReference type="GO" id="GO:0000166">
    <property type="term" value="F:nucleotide binding"/>
    <property type="evidence" value="ECO:0007669"/>
    <property type="project" value="UniProtKB-KW"/>
</dbReference>
<dbReference type="PROSITE" id="PS00452">
    <property type="entry name" value="GUANYLATE_CYCLASE_1"/>
    <property type="match status" value="1"/>
</dbReference>
<evidence type="ECO:0000313" key="12">
    <source>
        <dbReference type="EMBL" id="JAC78971.1"/>
    </source>
</evidence>
<dbReference type="GO" id="GO:0000160">
    <property type="term" value="P:phosphorelay signal transduction system"/>
    <property type="evidence" value="ECO:0007669"/>
    <property type="project" value="InterPro"/>
</dbReference>
<dbReference type="InterPro" id="IPR001789">
    <property type="entry name" value="Sig_transdc_resp-reg_receiver"/>
</dbReference>
<dbReference type="PROSITE" id="PS50125">
    <property type="entry name" value="GUANYLATE_CYCLASE_2"/>
    <property type="match status" value="1"/>
</dbReference>
<dbReference type="InterPro" id="IPR050401">
    <property type="entry name" value="Cyclic_nucleotide_synthase"/>
</dbReference>
<feature type="region of interest" description="Disordered" evidence="9">
    <location>
        <begin position="45"/>
        <end position="77"/>
    </location>
</feature>
<keyword evidence="4" id="KW-1133">Transmembrane helix</keyword>
<evidence type="ECO:0000259" key="11">
    <source>
        <dbReference type="PROSITE" id="PS50125"/>
    </source>
</evidence>
<dbReference type="Gene3D" id="3.30.70.1230">
    <property type="entry name" value="Nucleotide cyclase"/>
    <property type="match status" value="1"/>
</dbReference>
<dbReference type="InterPro" id="IPR029787">
    <property type="entry name" value="Nucleotide_cyclase"/>
</dbReference>
<dbReference type="CDD" id="cd07302">
    <property type="entry name" value="CHD"/>
    <property type="match status" value="1"/>
</dbReference>
<evidence type="ECO:0000256" key="2">
    <source>
        <dbReference type="ARBA" id="ARBA00022692"/>
    </source>
</evidence>
<feature type="compositionally biased region" description="Polar residues" evidence="9">
    <location>
        <begin position="63"/>
        <end position="75"/>
    </location>
</feature>
<keyword evidence="2" id="KW-0812">Transmembrane</keyword>
<dbReference type="PANTHER" id="PTHR11920:SF335">
    <property type="entry name" value="GUANYLATE CYCLASE"/>
    <property type="match status" value="1"/>
</dbReference>
<comment type="subcellular location">
    <subcellularLocation>
        <location evidence="1">Membrane</location>
    </subcellularLocation>
</comment>
<evidence type="ECO:0000256" key="6">
    <source>
        <dbReference type="ARBA" id="ARBA00023239"/>
    </source>
</evidence>